<keyword evidence="4" id="KW-1185">Reference proteome</keyword>
<dbReference type="AlphaFoldDB" id="A0A2S8B256"/>
<evidence type="ECO:0000259" key="2">
    <source>
        <dbReference type="PROSITE" id="PS50830"/>
    </source>
</evidence>
<sequence length="191" mass="20898">MARSLFPPRPSHRKARVSRPRFRSQGRNRGDHFALWLALVVCGGFAGTLAALQAGSVQQVAAAMPLLAGAGPARDGLSARFGFCHTGGGRNCVVDGDTFWFEGEKYRVADIDTPETHPARCAREAALGKAATERLRRWLNAGAFSLESIDRDTDRYGRRLRIVTRGGTSVGDALVGDGLARRWEGYRRPWC</sequence>
<evidence type="ECO:0000256" key="1">
    <source>
        <dbReference type="SAM" id="MobiDB-lite"/>
    </source>
</evidence>
<dbReference type="InterPro" id="IPR035437">
    <property type="entry name" value="SNase_OB-fold_sf"/>
</dbReference>
<dbReference type="RefSeq" id="WP_105999823.1">
    <property type="nucleotide sequence ID" value="NZ_CM009578.1"/>
</dbReference>
<dbReference type="EMBL" id="PHFW01000003">
    <property type="protein sequence ID" value="PQM26447.1"/>
    <property type="molecule type" value="Genomic_DNA"/>
</dbReference>
<comment type="caution">
    <text evidence="3">The sequence shown here is derived from an EMBL/GenBank/DDBJ whole genome shotgun (WGS) entry which is preliminary data.</text>
</comment>
<dbReference type="Pfam" id="PF00565">
    <property type="entry name" value="SNase"/>
    <property type="match status" value="1"/>
</dbReference>
<name>A0A2S8B256_9SPHN</name>
<dbReference type="SUPFAM" id="SSF50199">
    <property type="entry name" value="Staphylococcal nuclease"/>
    <property type="match status" value="1"/>
</dbReference>
<dbReference type="Gene3D" id="2.40.50.90">
    <property type="match status" value="1"/>
</dbReference>
<organism evidence="3 4">
    <name type="scientific">Sphingopyxis lindanitolerans</name>
    <dbReference type="NCBI Taxonomy" id="2054227"/>
    <lineage>
        <taxon>Bacteria</taxon>
        <taxon>Pseudomonadati</taxon>
        <taxon>Pseudomonadota</taxon>
        <taxon>Alphaproteobacteria</taxon>
        <taxon>Sphingomonadales</taxon>
        <taxon>Sphingomonadaceae</taxon>
        <taxon>Sphingopyxis</taxon>
    </lineage>
</organism>
<protein>
    <submittedName>
        <fullName evidence="3">Nuclease</fullName>
    </submittedName>
</protein>
<dbReference type="OrthoDB" id="7469880at2"/>
<dbReference type="Proteomes" id="UP000238954">
    <property type="component" value="Chromosome"/>
</dbReference>
<accession>A0A2S8B256</accession>
<feature type="compositionally biased region" description="Basic residues" evidence="1">
    <location>
        <begin position="10"/>
        <end position="26"/>
    </location>
</feature>
<dbReference type="InterPro" id="IPR016071">
    <property type="entry name" value="Staphylococal_nuclease_OB-fold"/>
</dbReference>
<dbReference type="PROSITE" id="PS50830">
    <property type="entry name" value="TNASE_3"/>
    <property type="match status" value="1"/>
</dbReference>
<reference evidence="4" key="1">
    <citation type="submission" date="2017-11" db="EMBL/GenBank/DDBJ databases">
        <title>The complete genome sequence of Sphingopyxis pomeranensis sp. nov. strain WS5A3p.</title>
        <authorList>
            <person name="Kaminski M.A."/>
        </authorList>
    </citation>
    <scope>NUCLEOTIDE SEQUENCE [LARGE SCALE GENOMIC DNA]</scope>
    <source>
        <strain evidence="4">WS5A3p</strain>
    </source>
</reference>
<evidence type="ECO:0000313" key="4">
    <source>
        <dbReference type="Proteomes" id="UP000238954"/>
    </source>
</evidence>
<feature type="region of interest" description="Disordered" evidence="1">
    <location>
        <begin position="1"/>
        <end position="27"/>
    </location>
</feature>
<proteinExistence type="predicted"/>
<gene>
    <name evidence="3" type="ORF">CVO77_15560</name>
</gene>
<feature type="domain" description="TNase-like" evidence="2">
    <location>
        <begin position="93"/>
        <end position="181"/>
    </location>
</feature>
<evidence type="ECO:0000313" key="3">
    <source>
        <dbReference type="EMBL" id="PQM26447.1"/>
    </source>
</evidence>